<dbReference type="GO" id="GO:0012505">
    <property type="term" value="C:endomembrane system"/>
    <property type="evidence" value="ECO:0007669"/>
    <property type="project" value="UniProtKB-SubCell"/>
</dbReference>
<dbReference type="OrthoDB" id="313970at2"/>
<evidence type="ECO:0000256" key="9">
    <source>
        <dbReference type="SAM" id="Phobius"/>
    </source>
</evidence>
<keyword evidence="3" id="KW-0328">Glycosyltransferase</keyword>
<comment type="subcellular location">
    <subcellularLocation>
        <location evidence="1">Endomembrane system</location>
        <topology evidence="1">Multi-pass membrane protein</topology>
    </subcellularLocation>
    <subcellularLocation>
        <location evidence="2">Endoplasmic reticulum membrane</location>
    </subcellularLocation>
</comment>
<dbReference type="Pfam" id="PF03901">
    <property type="entry name" value="Glyco_transf_22"/>
    <property type="match status" value="1"/>
</dbReference>
<organism evidence="10 11">
    <name type="scientific">Leptospira sarikeiensis</name>
    <dbReference type="NCBI Taxonomy" id="2484943"/>
    <lineage>
        <taxon>Bacteria</taxon>
        <taxon>Pseudomonadati</taxon>
        <taxon>Spirochaetota</taxon>
        <taxon>Spirochaetia</taxon>
        <taxon>Leptospirales</taxon>
        <taxon>Leptospiraceae</taxon>
        <taxon>Leptospira</taxon>
    </lineage>
</organism>
<evidence type="ECO:0000256" key="1">
    <source>
        <dbReference type="ARBA" id="ARBA00004127"/>
    </source>
</evidence>
<evidence type="ECO:0000256" key="3">
    <source>
        <dbReference type="ARBA" id="ARBA00022676"/>
    </source>
</evidence>
<gene>
    <name evidence="10" type="ORF">EHQ64_16670</name>
</gene>
<feature type="transmembrane region" description="Helical" evidence="9">
    <location>
        <begin position="306"/>
        <end position="324"/>
    </location>
</feature>
<evidence type="ECO:0000256" key="7">
    <source>
        <dbReference type="ARBA" id="ARBA00022989"/>
    </source>
</evidence>
<feature type="transmembrane region" description="Helical" evidence="9">
    <location>
        <begin position="274"/>
        <end position="294"/>
    </location>
</feature>
<proteinExistence type="predicted"/>
<reference evidence="10" key="1">
    <citation type="journal article" date="2019" name="PLoS Negl. Trop. Dis.">
        <title>Revisiting the worldwide diversity of Leptospira species in the environment.</title>
        <authorList>
            <person name="Vincent A.T."/>
            <person name="Schiettekatte O."/>
            <person name="Bourhy P."/>
            <person name="Veyrier F.J."/>
            <person name="Picardeau M."/>
        </authorList>
    </citation>
    <scope>NUCLEOTIDE SEQUENCE [LARGE SCALE GENOMIC DNA]</scope>
    <source>
        <strain evidence="10">201702455</strain>
    </source>
</reference>
<name>A0A4V3JR83_9LEPT</name>
<dbReference type="Proteomes" id="UP000297762">
    <property type="component" value="Unassembled WGS sequence"/>
</dbReference>
<dbReference type="RefSeq" id="WP_135650937.1">
    <property type="nucleotide sequence ID" value="NZ_RQGF01000034.1"/>
</dbReference>
<keyword evidence="11" id="KW-1185">Reference proteome</keyword>
<evidence type="ECO:0008006" key="12">
    <source>
        <dbReference type="Google" id="ProtNLM"/>
    </source>
</evidence>
<feature type="transmembrane region" description="Helical" evidence="9">
    <location>
        <begin position="92"/>
        <end position="114"/>
    </location>
</feature>
<evidence type="ECO:0000256" key="4">
    <source>
        <dbReference type="ARBA" id="ARBA00022679"/>
    </source>
</evidence>
<dbReference type="AlphaFoldDB" id="A0A4V3JR83"/>
<keyword evidence="4" id="KW-0808">Transferase</keyword>
<accession>A0A4V3JR83</accession>
<feature type="transmembrane region" description="Helical" evidence="9">
    <location>
        <begin position="226"/>
        <end position="247"/>
    </location>
</feature>
<keyword evidence="5 9" id="KW-0812">Transmembrane</keyword>
<dbReference type="PANTHER" id="PTHR22760">
    <property type="entry name" value="GLYCOSYLTRANSFERASE"/>
    <property type="match status" value="1"/>
</dbReference>
<protein>
    <recommendedName>
        <fullName evidence="12">Mannosyltransferase</fullName>
    </recommendedName>
</protein>
<evidence type="ECO:0000256" key="5">
    <source>
        <dbReference type="ARBA" id="ARBA00022692"/>
    </source>
</evidence>
<dbReference type="InterPro" id="IPR005599">
    <property type="entry name" value="GPI_mannosylTrfase"/>
</dbReference>
<keyword evidence="7 9" id="KW-1133">Transmembrane helix</keyword>
<dbReference type="EMBL" id="RQGF01000034">
    <property type="protein sequence ID" value="TGL59015.1"/>
    <property type="molecule type" value="Genomic_DNA"/>
</dbReference>
<sequence>MLNPKAEKKWFWIIIGLGLATRLAASVLNKGYLALDDYYILFFSVPAQSESLALVDTIQSVPEIRSLVPDFIIRVFAKTAYWLGFQDPLSQIQFLFACLGILSIVTVFTGYNLLKFLYTPKGLRTEKRENYKDWIPLSGAFLLSLHFLMPFISTRSLIESMSAPFLLGSAFYFSKYYVLKVKKYLFYSLLLLSISCLFRFQVGVCAIAIFAFVLYDGWKKKDWKDLGYFFVFSVFLFILTGLPDLIFRGSLHSSLISYFRYNLDHSAEYGTSPWYTYLPTVIGVSMLPLLIGKYDGFEWKKIYKELIPVSLFSGIFFVSHSLIPHKEERFLLPIFPLLLLLLSPLAAYWWAKEHRRMSIRRSIFFLVNFILLSLLSFFTIQSNSIDLVRYLHSHKEIKQLYVYKDSIPHLPVSYAYRDPLERYESIESLDEENQPKIPGFDPYTACSSAFVVRKDYVVGGQYPEAPWDLIATFRSSPLEEFAVSLNPNKNKRRSSLYLYKFKLCKDEVVSPQNHLGTVDL</sequence>
<feature type="transmembrane region" description="Helical" evidence="9">
    <location>
        <begin position="330"/>
        <end position="351"/>
    </location>
</feature>
<keyword evidence="8 9" id="KW-0472">Membrane</keyword>
<keyword evidence="6" id="KW-0256">Endoplasmic reticulum</keyword>
<feature type="transmembrane region" description="Helical" evidence="9">
    <location>
        <begin position="363"/>
        <end position="380"/>
    </location>
</feature>
<dbReference type="GO" id="GO:0000030">
    <property type="term" value="F:mannosyltransferase activity"/>
    <property type="evidence" value="ECO:0007669"/>
    <property type="project" value="TreeGrafter"/>
</dbReference>
<evidence type="ECO:0000313" key="11">
    <source>
        <dbReference type="Proteomes" id="UP000297762"/>
    </source>
</evidence>
<evidence type="ECO:0000256" key="6">
    <source>
        <dbReference type="ARBA" id="ARBA00022824"/>
    </source>
</evidence>
<evidence type="ECO:0000313" key="10">
    <source>
        <dbReference type="EMBL" id="TGL59015.1"/>
    </source>
</evidence>
<evidence type="ECO:0000256" key="2">
    <source>
        <dbReference type="ARBA" id="ARBA00004586"/>
    </source>
</evidence>
<evidence type="ECO:0000256" key="8">
    <source>
        <dbReference type="ARBA" id="ARBA00023136"/>
    </source>
</evidence>
<comment type="caution">
    <text evidence="10">The sequence shown here is derived from an EMBL/GenBank/DDBJ whole genome shotgun (WGS) entry which is preliminary data.</text>
</comment>
<feature type="transmembrane region" description="Helical" evidence="9">
    <location>
        <begin position="134"/>
        <end position="152"/>
    </location>
</feature>
<feature type="transmembrane region" description="Helical" evidence="9">
    <location>
        <begin position="184"/>
        <end position="214"/>
    </location>
</feature>